<dbReference type="Gene3D" id="3.40.50.10710">
    <property type="entry name" value="Metallo-hydrolase/oxidoreductase"/>
    <property type="match status" value="1"/>
</dbReference>
<dbReference type="InterPro" id="IPR011108">
    <property type="entry name" value="RMMBL"/>
</dbReference>
<reference evidence="8 9" key="1">
    <citation type="submission" date="2016-10" db="EMBL/GenBank/DDBJ databases">
        <authorList>
            <person name="de Groot N.N."/>
        </authorList>
    </citation>
    <scope>NUCLEOTIDE SEQUENCE [LARGE SCALE GENOMIC DNA]</scope>
    <source>
        <strain evidence="8 9">CGMCC 1.6493</strain>
    </source>
</reference>
<dbReference type="SMART" id="SM00849">
    <property type="entry name" value="Lactamase_B"/>
    <property type="match status" value="1"/>
</dbReference>
<evidence type="ECO:0000256" key="1">
    <source>
        <dbReference type="ARBA" id="ARBA00022722"/>
    </source>
</evidence>
<keyword evidence="4" id="KW-0862">Zinc</keyword>
<dbReference type="GO" id="GO:0046872">
    <property type="term" value="F:metal ion binding"/>
    <property type="evidence" value="ECO:0007669"/>
    <property type="project" value="UniProtKB-KW"/>
</dbReference>
<keyword evidence="3" id="KW-0378">Hydrolase</keyword>
<keyword evidence="5" id="KW-0269">Exonuclease</keyword>
<feature type="domain" description="Metallo-beta-lactamase" evidence="7">
    <location>
        <begin position="42"/>
        <end position="222"/>
    </location>
</feature>
<keyword evidence="2" id="KW-0479">Metal-binding</keyword>
<evidence type="ECO:0000256" key="2">
    <source>
        <dbReference type="ARBA" id="ARBA00022723"/>
    </source>
</evidence>
<dbReference type="InterPro" id="IPR001279">
    <property type="entry name" value="Metallo-B-lactamas"/>
</dbReference>
<evidence type="ECO:0000313" key="8">
    <source>
        <dbReference type="EMBL" id="SFT85781.1"/>
    </source>
</evidence>
<sequence length="572" mass="62164">MLQPRVQIRPRRRPPLHFLPLGGCGEIGMNLSLYGFGERSDGERGGKRGGEDDWIAVDCGMMIRQDLPDNPLQVPDLSTLERLSIRPRALIITHGHEDHIGAAAWLWPKWGCPIHATPLAAGLLRAKFVERGLATDAIQVIEPGEALETGPFTLRFLPLTHSIPESCALLIAAGEHRVLHTGDWKLDPEPLIGPPISAATFRAIAPADLVVGDSTNAPLPGHSRSEGEVAEALTRTITRCEGRVVVSCFASNLARVLAIGRAARRCGRRVSLMGRSMERMVGVARQLGYMDDLPPLVPVADLGYLPPEEVLVIATGSQGEPRAALSRLSRGRHPHFELMTGDTVIFSAKAIPGNERLIERLKAGLRHFGVSLFDEENHPELHASGHPAQEELRTFYGWMKPRHLLPVHGEARHQQAHQSLAASLGIQAPLIPTNGDLIRLDANGLSLTARHPQQPHIISQDAVAALPGLGGGDGGHRSRHGSLYLALSVAATDSGWTRIGRLMLDSSQASPMDETDFADWLDDCLDGIEVDSLAELRLALQPRLLGWLADHLHRVPEVHLQILAVEAEMPGE</sequence>
<dbReference type="PANTHER" id="PTHR43694:SF1">
    <property type="entry name" value="RIBONUCLEASE J"/>
    <property type="match status" value="1"/>
</dbReference>
<dbReference type="EMBL" id="FPAQ01000026">
    <property type="protein sequence ID" value="SFT85781.1"/>
    <property type="molecule type" value="Genomic_DNA"/>
</dbReference>
<dbReference type="Pfam" id="PF00753">
    <property type="entry name" value="Lactamase_B"/>
    <property type="match status" value="1"/>
</dbReference>
<evidence type="ECO:0000256" key="3">
    <source>
        <dbReference type="ARBA" id="ARBA00022801"/>
    </source>
</evidence>
<dbReference type="Proteomes" id="UP000199594">
    <property type="component" value="Unassembled WGS sequence"/>
</dbReference>
<dbReference type="PANTHER" id="PTHR43694">
    <property type="entry name" value="RIBONUCLEASE J"/>
    <property type="match status" value="1"/>
</dbReference>
<evidence type="ECO:0000313" key="9">
    <source>
        <dbReference type="Proteomes" id="UP000199594"/>
    </source>
</evidence>
<evidence type="ECO:0000256" key="5">
    <source>
        <dbReference type="ARBA" id="ARBA00022839"/>
    </source>
</evidence>
<dbReference type="SUPFAM" id="SSF56281">
    <property type="entry name" value="Metallo-hydrolase/oxidoreductase"/>
    <property type="match status" value="1"/>
</dbReference>
<dbReference type="GO" id="GO:0004527">
    <property type="term" value="F:exonuclease activity"/>
    <property type="evidence" value="ECO:0007669"/>
    <property type="project" value="UniProtKB-KW"/>
</dbReference>
<dbReference type="InterPro" id="IPR036866">
    <property type="entry name" value="RibonucZ/Hydroxyglut_hydro"/>
</dbReference>
<proteinExistence type="predicted"/>
<accession>A0A1I7BFA2</accession>
<dbReference type="InterPro" id="IPR055132">
    <property type="entry name" value="RNase_J_b_CASP"/>
</dbReference>
<dbReference type="InterPro" id="IPR042173">
    <property type="entry name" value="RNase_J_2"/>
</dbReference>
<protein>
    <submittedName>
        <fullName evidence="8">Ribonuclease J</fullName>
    </submittedName>
</protein>
<dbReference type="Pfam" id="PF22505">
    <property type="entry name" value="RNase_J_b_CASP"/>
    <property type="match status" value="1"/>
</dbReference>
<dbReference type="GO" id="GO:0003723">
    <property type="term" value="F:RNA binding"/>
    <property type="evidence" value="ECO:0007669"/>
    <property type="project" value="UniProtKB-KW"/>
</dbReference>
<dbReference type="Pfam" id="PF07521">
    <property type="entry name" value="RMMBL"/>
    <property type="match status" value="1"/>
</dbReference>
<organism evidence="8 9">
    <name type="scientific">Halomonas saccharevitans</name>
    <dbReference type="NCBI Taxonomy" id="416872"/>
    <lineage>
        <taxon>Bacteria</taxon>
        <taxon>Pseudomonadati</taxon>
        <taxon>Pseudomonadota</taxon>
        <taxon>Gammaproteobacteria</taxon>
        <taxon>Oceanospirillales</taxon>
        <taxon>Halomonadaceae</taxon>
        <taxon>Halomonas</taxon>
    </lineage>
</organism>
<dbReference type="CDD" id="cd07714">
    <property type="entry name" value="RNaseJ_MBL-fold"/>
    <property type="match status" value="1"/>
</dbReference>
<keyword evidence="1" id="KW-0540">Nuclease</keyword>
<dbReference type="AlphaFoldDB" id="A0A1I7BFA2"/>
<dbReference type="Gene3D" id="3.60.15.10">
    <property type="entry name" value="Ribonuclease Z/Hydroxyacylglutathione hydrolase-like"/>
    <property type="match status" value="1"/>
</dbReference>
<name>A0A1I7BFA2_9GAMM</name>
<evidence type="ECO:0000256" key="4">
    <source>
        <dbReference type="ARBA" id="ARBA00022833"/>
    </source>
</evidence>
<dbReference type="OrthoDB" id="9803916at2"/>
<evidence type="ECO:0000259" key="7">
    <source>
        <dbReference type="SMART" id="SM00849"/>
    </source>
</evidence>
<gene>
    <name evidence="8" type="ORF">SAMN04487956_1261</name>
</gene>
<keyword evidence="6" id="KW-0694">RNA-binding</keyword>
<evidence type="ECO:0000256" key="6">
    <source>
        <dbReference type="ARBA" id="ARBA00022884"/>
    </source>
</evidence>